<gene>
    <name evidence="1" type="ORF">PPYR1160_LOCUS7995</name>
</gene>
<name>A0A7R9U8R2_9STRA</name>
<reference evidence="1" key="1">
    <citation type="submission" date="2021-01" db="EMBL/GenBank/DDBJ databases">
        <authorList>
            <person name="Corre E."/>
            <person name="Pelletier E."/>
            <person name="Niang G."/>
            <person name="Scheremetjew M."/>
            <person name="Finn R."/>
            <person name="Kale V."/>
            <person name="Holt S."/>
            <person name="Cochrane G."/>
            <person name="Meng A."/>
            <person name="Brown T."/>
            <person name="Cohen L."/>
        </authorList>
    </citation>
    <scope>NUCLEOTIDE SEQUENCE</scope>
    <source>
        <strain evidence="1">CCMP2078</strain>
    </source>
</reference>
<protein>
    <submittedName>
        <fullName evidence="1">Uncharacterized protein</fullName>
    </submittedName>
</protein>
<dbReference type="AlphaFoldDB" id="A0A7R9U8R2"/>
<accession>A0A7R9U8R2</accession>
<sequence>MDEEPEVIRHSDGHVTIRHFRLPRAEVPPLQDLCLRVLVDHASALTPEVFSSLGETACAQILWAVVQRQKLTPDIARNLIEAGHEELSELLRGLNFWAAM</sequence>
<dbReference type="EMBL" id="HBEA01010442">
    <property type="protein sequence ID" value="CAD8258494.1"/>
    <property type="molecule type" value="Transcribed_RNA"/>
</dbReference>
<proteinExistence type="predicted"/>
<evidence type="ECO:0000313" key="1">
    <source>
        <dbReference type="EMBL" id="CAD8258494.1"/>
    </source>
</evidence>
<organism evidence="1">
    <name type="scientific">Pinguiococcus pyrenoidosus</name>
    <dbReference type="NCBI Taxonomy" id="172671"/>
    <lineage>
        <taxon>Eukaryota</taxon>
        <taxon>Sar</taxon>
        <taxon>Stramenopiles</taxon>
        <taxon>Ochrophyta</taxon>
        <taxon>Pinguiophyceae</taxon>
        <taxon>Pinguiochrysidales</taxon>
        <taxon>Pinguiochrysidaceae</taxon>
        <taxon>Pinguiococcus</taxon>
    </lineage>
</organism>